<evidence type="ECO:0000313" key="3">
    <source>
        <dbReference type="Proteomes" id="UP000012065"/>
    </source>
</evidence>
<name>M5BP79_THACB</name>
<protein>
    <submittedName>
        <fullName evidence="2">Uncharacterized protein</fullName>
    </submittedName>
</protein>
<accession>M5BP79</accession>
<dbReference type="EMBL" id="CAOJ01003867">
    <property type="protein sequence ID" value="CCO28866.1"/>
    <property type="molecule type" value="Genomic_DNA"/>
</dbReference>
<feature type="compositionally biased region" description="Basic and acidic residues" evidence="1">
    <location>
        <begin position="84"/>
        <end position="100"/>
    </location>
</feature>
<proteinExistence type="predicted"/>
<organism evidence="2 3">
    <name type="scientific">Thanatephorus cucumeris (strain AG1-IB / isolate 7/3/14)</name>
    <name type="common">Lettuce bottom rot fungus</name>
    <name type="synonym">Rhizoctonia solani</name>
    <dbReference type="NCBI Taxonomy" id="1108050"/>
    <lineage>
        <taxon>Eukaryota</taxon>
        <taxon>Fungi</taxon>
        <taxon>Dikarya</taxon>
        <taxon>Basidiomycota</taxon>
        <taxon>Agaricomycotina</taxon>
        <taxon>Agaricomycetes</taxon>
        <taxon>Cantharellales</taxon>
        <taxon>Ceratobasidiaceae</taxon>
        <taxon>Rhizoctonia</taxon>
        <taxon>Rhizoctonia solani AG-1</taxon>
    </lineage>
</organism>
<dbReference type="HOGENOM" id="CLU_167751_0_0_1"/>
<feature type="region of interest" description="Disordered" evidence="1">
    <location>
        <begin position="1"/>
        <end position="118"/>
    </location>
</feature>
<feature type="compositionally biased region" description="Basic and acidic residues" evidence="1">
    <location>
        <begin position="36"/>
        <end position="55"/>
    </location>
</feature>
<evidence type="ECO:0000313" key="2">
    <source>
        <dbReference type="EMBL" id="CCO28866.1"/>
    </source>
</evidence>
<dbReference type="Proteomes" id="UP000012065">
    <property type="component" value="Unassembled WGS sequence"/>
</dbReference>
<sequence>MLSTPSTPEPVPRELGPPHEDELAQPISKVPMQLLVKEDSIRRAASEHGTPREAQHPVLGTSLPPPPRTRPMAIRQHSYSASASDREGSSEGRRSDESGKRGGGARDSAIHLEHRASE</sequence>
<reference evidence="2 3" key="1">
    <citation type="journal article" date="2013" name="J. Biotechnol.">
        <title>Establishment and interpretation of the genome sequence of the phytopathogenic fungus Rhizoctonia solani AG1-IB isolate 7/3/14.</title>
        <authorList>
            <person name="Wibberg D.W."/>
            <person name="Jelonek L.J."/>
            <person name="Rupp O.R."/>
            <person name="Hennig M.H."/>
            <person name="Eikmeyer F.E."/>
            <person name="Goesmann A.G."/>
            <person name="Hartmann A.H."/>
            <person name="Borriss R.B."/>
            <person name="Grosch R.G."/>
            <person name="Puehler A.P."/>
            <person name="Schlueter A.S."/>
        </authorList>
    </citation>
    <scope>NUCLEOTIDE SEQUENCE [LARGE SCALE GENOMIC DNA]</scope>
    <source>
        <strain evidence="3">AG1-IB / isolate 7/3/14</strain>
    </source>
</reference>
<comment type="caution">
    <text evidence="2">The sequence shown here is derived from an EMBL/GenBank/DDBJ whole genome shotgun (WGS) entry which is preliminary data.</text>
</comment>
<feature type="compositionally biased region" description="Basic and acidic residues" evidence="1">
    <location>
        <begin position="108"/>
        <end position="118"/>
    </location>
</feature>
<evidence type="ECO:0000256" key="1">
    <source>
        <dbReference type="SAM" id="MobiDB-lite"/>
    </source>
</evidence>
<dbReference type="AlphaFoldDB" id="M5BP79"/>
<gene>
    <name evidence="2" type="ORF">BN14_02864</name>
</gene>